<dbReference type="AlphaFoldDB" id="A0ABD4XWH7"/>
<organism evidence="1 2">
    <name type="scientific">Stutzerimonas stutzeri</name>
    <name type="common">Pseudomonas stutzeri</name>
    <dbReference type="NCBI Taxonomy" id="316"/>
    <lineage>
        <taxon>Bacteria</taxon>
        <taxon>Pseudomonadati</taxon>
        <taxon>Pseudomonadota</taxon>
        <taxon>Gammaproteobacteria</taxon>
        <taxon>Pseudomonadales</taxon>
        <taxon>Pseudomonadaceae</taxon>
        <taxon>Stutzerimonas</taxon>
    </lineage>
</organism>
<dbReference type="Proteomes" id="UP001161139">
    <property type="component" value="Unassembled WGS sequence"/>
</dbReference>
<dbReference type="EMBL" id="JAOCDG010000003">
    <property type="protein sequence ID" value="MDH0687027.1"/>
    <property type="molecule type" value="Genomic_DNA"/>
</dbReference>
<gene>
    <name evidence="1" type="ORF">N5D09_02860</name>
</gene>
<protein>
    <submittedName>
        <fullName evidence="1">Uncharacterized protein</fullName>
    </submittedName>
</protein>
<reference evidence="1" key="1">
    <citation type="submission" date="2022-09" db="EMBL/GenBank/DDBJ databases">
        <title>Intensive care unit water sources are persistently colonized with multi-drug resistant bacteria and are the site of extensive horizontal gene transfer of antibiotic resistance genes.</title>
        <authorList>
            <person name="Diorio-Toth L."/>
        </authorList>
    </citation>
    <scope>NUCLEOTIDE SEQUENCE</scope>
    <source>
        <strain evidence="1">GD03864</strain>
    </source>
</reference>
<evidence type="ECO:0000313" key="1">
    <source>
        <dbReference type="EMBL" id="MDH0687027.1"/>
    </source>
</evidence>
<name>A0ABD4XWH7_STUST</name>
<comment type="caution">
    <text evidence="1">The sequence shown here is derived from an EMBL/GenBank/DDBJ whole genome shotgun (WGS) entry which is preliminary data.</text>
</comment>
<dbReference type="RefSeq" id="WP_052161949.1">
    <property type="nucleotide sequence ID" value="NZ_JAOCDG010000003.1"/>
</dbReference>
<proteinExistence type="predicted"/>
<sequence>MRAIKVFELYHLDVSLWRDVPLSSATAQEFLAFYQAAKDAGKLTHVASIRAAGLSDVFRLSNTVEMPWYEAADIAMHVAGGARSTSVGDLVVTGGVAHRVASLGFEPVEGLVIGEPSPRRGFALVHATDGVFLGTAMGLAFWSNLDPVGQEAAVLFPSEQEAAEFVSTWTLGGMTEQQKASFLGALRVYEVEADAFNGTAASIAACAKAGLPAWDPAVEEDLAPTLH</sequence>
<accession>A0ABD4XWH7</accession>
<evidence type="ECO:0000313" key="2">
    <source>
        <dbReference type="Proteomes" id="UP001161139"/>
    </source>
</evidence>